<evidence type="ECO:0000256" key="1">
    <source>
        <dbReference type="SAM" id="SignalP"/>
    </source>
</evidence>
<organism evidence="2 3">
    <name type="scientific">Campylobacter suis</name>
    <dbReference type="NCBI Taxonomy" id="2790657"/>
    <lineage>
        <taxon>Bacteria</taxon>
        <taxon>Pseudomonadati</taxon>
        <taxon>Campylobacterota</taxon>
        <taxon>Epsilonproteobacteria</taxon>
        <taxon>Campylobacterales</taxon>
        <taxon>Campylobacteraceae</taxon>
        <taxon>Campylobacter</taxon>
    </lineage>
</organism>
<feature type="chain" id="PRO_5047437483" description="DUF4198 domain-containing protein" evidence="1">
    <location>
        <begin position="20"/>
        <end position="250"/>
    </location>
</feature>
<reference evidence="2 3" key="1">
    <citation type="submission" date="2020-11" db="EMBL/GenBank/DDBJ databases">
        <authorList>
            <person name="Peeters C."/>
        </authorList>
    </citation>
    <scope>NUCLEOTIDE SEQUENCE [LARGE SCALE GENOMIC DNA]</scope>
    <source>
        <strain evidence="2 3">LMG 8286</strain>
    </source>
</reference>
<dbReference type="RefSeq" id="WP_230057195.1">
    <property type="nucleotide sequence ID" value="NZ_CAJHOE010000004.1"/>
</dbReference>
<keyword evidence="1" id="KW-0732">Signal</keyword>
<protein>
    <recommendedName>
        <fullName evidence="4">DUF4198 domain-containing protein</fullName>
    </recommendedName>
</protein>
<evidence type="ECO:0000313" key="3">
    <source>
        <dbReference type="Proteomes" id="UP000789359"/>
    </source>
</evidence>
<gene>
    <name evidence="2" type="ORF">LMG8286_01451</name>
</gene>
<evidence type="ECO:0000313" key="2">
    <source>
        <dbReference type="EMBL" id="CAD7288683.1"/>
    </source>
</evidence>
<proteinExistence type="predicted"/>
<feature type="signal peptide" evidence="1">
    <location>
        <begin position="1"/>
        <end position="19"/>
    </location>
</feature>
<dbReference type="Pfam" id="PF10670">
    <property type="entry name" value="DUF4198"/>
    <property type="match status" value="1"/>
</dbReference>
<sequence>MKKTLICLAVAGLVGTSMAHDFWVDGKNEDKFNAHIGYGHDFPTPEKISEKRVKLFDPLYIVKQDGSKVKLNQSGENYEFSTEKLADASYILAGDYKPTFWSQDSDGKWHMDKTRKDVKNVEFCEVATMAAKRVISIGDKKHNFIHSPIGQSIEIVPLSDPFELKVDKPFKVQVFLDGKPLKTAKVTGTFDGFLKDKHAFSGTTDLKGVIEILALKPGKWLLEVTHERPYKDKEVCDVEMILATLVVNIK</sequence>
<comment type="caution">
    <text evidence="2">The sequence shown here is derived from an EMBL/GenBank/DDBJ whole genome shotgun (WGS) entry which is preliminary data.</text>
</comment>
<dbReference type="InterPro" id="IPR019613">
    <property type="entry name" value="DUF4198"/>
</dbReference>
<name>A0ABM8Q791_9BACT</name>
<dbReference type="Proteomes" id="UP000789359">
    <property type="component" value="Unassembled WGS sequence"/>
</dbReference>
<accession>A0ABM8Q791</accession>
<keyword evidence="3" id="KW-1185">Reference proteome</keyword>
<dbReference type="EMBL" id="CAJHOE010000004">
    <property type="protein sequence ID" value="CAD7288683.1"/>
    <property type="molecule type" value="Genomic_DNA"/>
</dbReference>
<evidence type="ECO:0008006" key="4">
    <source>
        <dbReference type="Google" id="ProtNLM"/>
    </source>
</evidence>